<gene>
    <name evidence="2" type="ORF">MA16_Dca000813</name>
</gene>
<dbReference type="AlphaFoldDB" id="A0A2I0WUY2"/>
<evidence type="ECO:0000313" key="3">
    <source>
        <dbReference type="Proteomes" id="UP000233837"/>
    </source>
</evidence>
<name>A0A2I0WUY2_9ASPA</name>
<dbReference type="Proteomes" id="UP000233837">
    <property type="component" value="Unassembled WGS sequence"/>
</dbReference>
<sequence>MGYGPWLIIKRRINTTGNSRNNLPKPRVSSTWKKVEGKKTLPVLRKVSDIPNSAQEIMEEIPFVVEVKNTFLSKEHEQRNNYGIHSSNNKFSVLSNLIEEGEIIQDFHEEVDICGKTALPIDSAQPDPIQIVHNGMESTRKTMAKKKKKSKQLKDLGHISSHSRIRRLDVESKGNEGASSPPSHQ</sequence>
<proteinExistence type="predicted"/>
<protein>
    <submittedName>
        <fullName evidence="2">Uncharacterized protein</fullName>
    </submittedName>
</protein>
<accession>A0A2I0WUY2</accession>
<dbReference type="EMBL" id="KZ502442">
    <property type="protein sequence ID" value="PKU79467.1"/>
    <property type="molecule type" value="Genomic_DNA"/>
</dbReference>
<reference evidence="2 3" key="1">
    <citation type="journal article" date="2016" name="Sci. Rep.">
        <title>The Dendrobium catenatum Lindl. genome sequence provides insights into polysaccharide synthase, floral development and adaptive evolution.</title>
        <authorList>
            <person name="Zhang G.Q."/>
            <person name="Xu Q."/>
            <person name="Bian C."/>
            <person name="Tsai W.C."/>
            <person name="Yeh C.M."/>
            <person name="Liu K.W."/>
            <person name="Yoshida K."/>
            <person name="Zhang L.S."/>
            <person name="Chang S.B."/>
            <person name="Chen F."/>
            <person name="Shi Y."/>
            <person name="Su Y.Y."/>
            <person name="Zhang Y.Q."/>
            <person name="Chen L.J."/>
            <person name="Yin Y."/>
            <person name="Lin M."/>
            <person name="Huang H."/>
            <person name="Deng H."/>
            <person name="Wang Z.W."/>
            <person name="Zhu S.L."/>
            <person name="Zhao X."/>
            <person name="Deng C."/>
            <person name="Niu S.C."/>
            <person name="Huang J."/>
            <person name="Wang M."/>
            <person name="Liu G.H."/>
            <person name="Yang H.J."/>
            <person name="Xiao X.J."/>
            <person name="Hsiao Y.Y."/>
            <person name="Wu W.L."/>
            <person name="Chen Y.Y."/>
            <person name="Mitsuda N."/>
            <person name="Ohme-Takagi M."/>
            <person name="Luo Y.B."/>
            <person name="Van de Peer Y."/>
            <person name="Liu Z.J."/>
        </authorList>
    </citation>
    <scope>NUCLEOTIDE SEQUENCE [LARGE SCALE GENOMIC DNA]</scope>
    <source>
        <tissue evidence="2">The whole plant</tissue>
    </source>
</reference>
<organism evidence="2 3">
    <name type="scientific">Dendrobium catenatum</name>
    <dbReference type="NCBI Taxonomy" id="906689"/>
    <lineage>
        <taxon>Eukaryota</taxon>
        <taxon>Viridiplantae</taxon>
        <taxon>Streptophyta</taxon>
        <taxon>Embryophyta</taxon>
        <taxon>Tracheophyta</taxon>
        <taxon>Spermatophyta</taxon>
        <taxon>Magnoliopsida</taxon>
        <taxon>Liliopsida</taxon>
        <taxon>Asparagales</taxon>
        <taxon>Orchidaceae</taxon>
        <taxon>Epidendroideae</taxon>
        <taxon>Malaxideae</taxon>
        <taxon>Dendrobiinae</taxon>
        <taxon>Dendrobium</taxon>
    </lineage>
</organism>
<feature type="region of interest" description="Disordered" evidence="1">
    <location>
        <begin position="143"/>
        <end position="185"/>
    </location>
</feature>
<evidence type="ECO:0000256" key="1">
    <source>
        <dbReference type="SAM" id="MobiDB-lite"/>
    </source>
</evidence>
<reference evidence="2 3" key="2">
    <citation type="journal article" date="2017" name="Nature">
        <title>The Apostasia genome and the evolution of orchids.</title>
        <authorList>
            <person name="Zhang G.Q."/>
            <person name="Liu K.W."/>
            <person name="Li Z."/>
            <person name="Lohaus R."/>
            <person name="Hsiao Y.Y."/>
            <person name="Niu S.C."/>
            <person name="Wang J.Y."/>
            <person name="Lin Y.C."/>
            <person name="Xu Q."/>
            <person name="Chen L.J."/>
            <person name="Yoshida K."/>
            <person name="Fujiwara S."/>
            <person name="Wang Z.W."/>
            <person name="Zhang Y.Q."/>
            <person name="Mitsuda N."/>
            <person name="Wang M."/>
            <person name="Liu G.H."/>
            <person name="Pecoraro L."/>
            <person name="Huang H.X."/>
            <person name="Xiao X.J."/>
            <person name="Lin M."/>
            <person name="Wu X.Y."/>
            <person name="Wu W.L."/>
            <person name="Chen Y.Y."/>
            <person name="Chang S.B."/>
            <person name="Sakamoto S."/>
            <person name="Ohme-Takagi M."/>
            <person name="Yagi M."/>
            <person name="Zeng S.J."/>
            <person name="Shen C.Y."/>
            <person name="Yeh C.M."/>
            <person name="Luo Y.B."/>
            <person name="Tsai W.C."/>
            <person name="Van de Peer Y."/>
            <person name="Liu Z.J."/>
        </authorList>
    </citation>
    <scope>NUCLEOTIDE SEQUENCE [LARGE SCALE GENOMIC DNA]</scope>
    <source>
        <tissue evidence="2">The whole plant</tissue>
    </source>
</reference>
<keyword evidence="3" id="KW-1185">Reference proteome</keyword>
<evidence type="ECO:0000313" key="2">
    <source>
        <dbReference type="EMBL" id="PKU79467.1"/>
    </source>
</evidence>